<evidence type="ECO:0000259" key="9">
    <source>
        <dbReference type="PROSITE" id="PS50850"/>
    </source>
</evidence>
<evidence type="ECO:0000256" key="8">
    <source>
        <dbReference type="SAM" id="Phobius"/>
    </source>
</evidence>
<evidence type="ECO:0000256" key="1">
    <source>
        <dbReference type="ARBA" id="ARBA00004651"/>
    </source>
</evidence>
<protein>
    <submittedName>
        <fullName evidence="10">Putative MFS family arabinose efflux permease</fullName>
    </submittedName>
</protein>
<feature type="compositionally biased region" description="Polar residues" evidence="7">
    <location>
        <begin position="1"/>
        <end position="19"/>
    </location>
</feature>
<dbReference type="GO" id="GO:0005886">
    <property type="term" value="C:plasma membrane"/>
    <property type="evidence" value="ECO:0007669"/>
    <property type="project" value="UniProtKB-SubCell"/>
</dbReference>
<organism evidence="10 11">
    <name type="scientific">Amycolatopsis thermoflava</name>
    <dbReference type="NCBI Taxonomy" id="84480"/>
    <lineage>
        <taxon>Bacteria</taxon>
        <taxon>Bacillati</taxon>
        <taxon>Actinomycetota</taxon>
        <taxon>Actinomycetes</taxon>
        <taxon>Pseudonocardiales</taxon>
        <taxon>Pseudonocardiaceae</taxon>
        <taxon>Amycolatopsis</taxon>
        <taxon>Amycolatopsis methanolica group</taxon>
    </lineage>
</organism>
<feature type="transmembrane region" description="Helical" evidence="8">
    <location>
        <begin position="434"/>
        <end position="453"/>
    </location>
</feature>
<feature type="transmembrane region" description="Helical" evidence="8">
    <location>
        <begin position="158"/>
        <end position="176"/>
    </location>
</feature>
<dbReference type="PANTHER" id="PTHR23513">
    <property type="entry name" value="INTEGRAL MEMBRANE EFFLUX PROTEIN-RELATED"/>
    <property type="match status" value="1"/>
</dbReference>
<keyword evidence="2" id="KW-0813">Transport</keyword>
<feature type="transmembrane region" description="Helical" evidence="8">
    <location>
        <begin position="344"/>
        <end position="362"/>
    </location>
</feature>
<feature type="transmembrane region" description="Helical" evidence="8">
    <location>
        <begin position="277"/>
        <end position="301"/>
    </location>
</feature>
<evidence type="ECO:0000256" key="3">
    <source>
        <dbReference type="ARBA" id="ARBA00022475"/>
    </source>
</evidence>
<feature type="region of interest" description="Disordered" evidence="7">
    <location>
        <begin position="1"/>
        <end position="51"/>
    </location>
</feature>
<feature type="transmembrane region" description="Helical" evidence="8">
    <location>
        <begin position="368"/>
        <end position="390"/>
    </location>
</feature>
<dbReference type="EMBL" id="RKHY01000001">
    <property type="protein sequence ID" value="ROS41829.1"/>
    <property type="molecule type" value="Genomic_DNA"/>
</dbReference>
<keyword evidence="4 8" id="KW-0812">Transmembrane</keyword>
<dbReference type="SUPFAM" id="SSF103473">
    <property type="entry name" value="MFS general substrate transporter"/>
    <property type="match status" value="1"/>
</dbReference>
<evidence type="ECO:0000313" key="11">
    <source>
        <dbReference type="Proteomes" id="UP000274843"/>
    </source>
</evidence>
<dbReference type="InterPro" id="IPR010290">
    <property type="entry name" value="TM_effector"/>
</dbReference>
<dbReference type="GO" id="GO:0022857">
    <property type="term" value="F:transmembrane transporter activity"/>
    <property type="evidence" value="ECO:0007669"/>
    <property type="project" value="InterPro"/>
</dbReference>
<keyword evidence="5 8" id="KW-1133">Transmembrane helix</keyword>
<keyword evidence="3" id="KW-1003">Cell membrane</keyword>
<name>A0A3N2H0A8_9PSEU</name>
<gene>
    <name evidence="10" type="ORF">EDD35_4200</name>
</gene>
<evidence type="ECO:0000256" key="5">
    <source>
        <dbReference type="ARBA" id="ARBA00022989"/>
    </source>
</evidence>
<feature type="transmembrane region" description="Helical" evidence="8">
    <location>
        <begin position="197"/>
        <end position="220"/>
    </location>
</feature>
<proteinExistence type="predicted"/>
<comment type="caution">
    <text evidence="10">The sequence shown here is derived from an EMBL/GenBank/DDBJ whole genome shotgun (WGS) entry which is preliminary data.</text>
</comment>
<dbReference type="PANTHER" id="PTHR23513:SF11">
    <property type="entry name" value="STAPHYLOFERRIN A TRANSPORTER"/>
    <property type="match status" value="1"/>
</dbReference>
<dbReference type="Gene3D" id="1.20.1250.20">
    <property type="entry name" value="MFS general substrate transporter like domains"/>
    <property type="match status" value="1"/>
</dbReference>
<dbReference type="CDD" id="cd06173">
    <property type="entry name" value="MFS_MefA_like"/>
    <property type="match status" value="1"/>
</dbReference>
<dbReference type="PROSITE" id="PS50850">
    <property type="entry name" value="MFS"/>
    <property type="match status" value="1"/>
</dbReference>
<sequence>MGLNTGTDGQSELTNTGTRGQAPPADRAACTAPSGRMRPKPAAAPAAEAEEKAQPKASMFASLRVPNYRLFFSGQIISNIGTWMQRIAQDWLVFELSGNNPVALGIAVALQFLPTLMLSLWAGVLADRVDKRKLCIAIQSGIGVQALVLGLLDVSGVVTLWQVYVLCFVLGVFSSLDVPARQSFVAEMVGRKQITNAVALNSSVFNMARIVGPAIAGFAITWVGTGWMFLANAVSTLAVITGLLLMDPDKLFRGPAVARAKGQLREGLAYVRGRSDLVSLMVLVFFVSTFGITFFTSLAIVAGNVFGTQADGYGLLSTLLAVGTFTGSLMAARRGARGRPRVRLLLIAAFSLGAVEFVAGFMPTYLAFGIALIPLGFATITFLNTANSLVQTSVSPEMRGRVMGLYVLVLIGGNPIGGPMVGWMADTFGGRSPFLIGGVISAVAAVACAVVLARRGGMTRPVRLAGLRVLNARRRSDRSQAA</sequence>
<dbReference type="Proteomes" id="UP000274843">
    <property type="component" value="Unassembled WGS sequence"/>
</dbReference>
<feature type="transmembrane region" description="Helical" evidence="8">
    <location>
        <begin position="102"/>
        <end position="122"/>
    </location>
</feature>
<evidence type="ECO:0000256" key="7">
    <source>
        <dbReference type="SAM" id="MobiDB-lite"/>
    </source>
</evidence>
<feature type="transmembrane region" description="Helical" evidence="8">
    <location>
        <begin position="313"/>
        <end position="332"/>
    </location>
</feature>
<dbReference type="InterPro" id="IPR020846">
    <property type="entry name" value="MFS_dom"/>
</dbReference>
<keyword evidence="11" id="KW-1185">Reference proteome</keyword>
<dbReference type="Pfam" id="PF05977">
    <property type="entry name" value="MFS_3"/>
    <property type="match status" value="1"/>
</dbReference>
<feature type="transmembrane region" description="Helical" evidence="8">
    <location>
        <begin position="134"/>
        <end position="152"/>
    </location>
</feature>
<accession>A0A3N2H0A8</accession>
<evidence type="ECO:0000256" key="6">
    <source>
        <dbReference type="ARBA" id="ARBA00023136"/>
    </source>
</evidence>
<evidence type="ECO:0000256" key="4">
    <source>
        <dbReference type="ARBA" id="ARBA00022692"/>
    </source>
</evidence>
<feature type="transmembrane region" description="Helical" evidence="8">
    <location>
        <begin position="226"/>
        <end position="246"/>
    </location>
</feature>
<keyword evidence="6 8" id="KW-0472">Membrane</keyword>
<evidence type="ECO:0000313" key="10">
    <source>
        <dbReference type="EMBL" id="ROS41829.1"/>
    </source>
</evidence>
<reference evidence="10 11" key="1">
    <citation type="submission" date="2018-11" db="EMBL/GenBank/DDBJ databases">
        <title>Sequencing the genomes of 1000 actinobacteria strains.</title>
        <authorList>
            <person name="Klenk H.-P."/>
        </authorList>
    </citation>
    <scope>NUCLEOTIDE SEQUENCE [LARGE SCALE GENOMIC DNA]</scope>
    <source>
        <strain evidence="10 11">DSM 44348</strain>
    </source>
</reference>
<dbReference type="AlphaFoldDB" id="A0A3N2H0A8"/>
<feature type="domain" description="Major facilitator superfamily (MFS) profile" evidence="9">
    <location>
        <begin position="59"/>
        <end position="456"/>
    </location>
</feature>
<evidence type="ECO:0000256" key="2">
    <source>
        <dbReference type="ARBA" id="ARBA00022448"/>
    </source>
</evidence>
<feature type="transmembrane region" description="Helical" evidence="8">
    <location>
        <begin position="402"/>
        <end position="422"/>
    </location>
</feature>
<comment type="subcellular location">
    <subcellularLocation>
        <location evidence="1">Cell membrane</location>
        <topology evidence="1">Multi-pass membrane protein</topology>
    </subcellularLocation>
</comment>
<dbReference type="InterPro" id="IPR036259">
    <property type="entry name" value="MFS_trans_sf"/>
</dbReference>